<dbReference type="InterPro" id="IPR014757">
    <property type="entry name" value="Tscrpt_reg_IclR_C"/>
</dbReference>
<evidence type="ECO:0000256" key="3">
    <source>
        <dbReference type="ARBA" id="ARBA00023163"/>
    </source>
</evidence>
<dbReference type="InterPro" id="IPR005471">
    <property type="entry name" value="Tscrpt_reg_IclR_N"/>
</dbReference>
<evidence type="ECO:0000313" key="7">
    <source>
        <dbReference type="Proteomes" id="UP000022447"/>
    </source>
</evidence>
<dbReference type="Gene3D" id="1.10.10.10">
    <property type="entry name" value="Winged helix-like DNA-binding domain superfamily/Winged helix DNA-binding domain"/>
    <property type="match status" value="1"/>
</dbReference>
<dbReference type="PATRIC" id="fig|1449350.3.peg.18"/>
<dbReference type="Gene3D" id="3.30.450.40">
    <property type="match status" value="1"/>
</dbReference>
<dbReference type="InterPro" id="IPR050707">
    <property type="entry name" value="HTH_MetabolicPath_Reg"/>
</dbReference>
<keyword evidence="1" id="KW-0805">Transcription regulation</keyword>
<evidence type="ECO:0000313" key="6">
    <source>
        <dbReference type="EMBL" id="ETX16284.1"/>
    </source>
</evidence>
<name>X7EJJ9_9RHOB</name>
<dbReference type="GO" id="GO:0003700">
    <property type="term" value="F:DNA-binding transcription factor activity"/>
    <property type="evidence" value="ECO:0007669"/>
    <property type="project" value="TreeGrafter"/>
</dbReference>
<gene>
    <name evidence="6" type="ORF">OCH239_00095</name>
</gene>
<dbReference type="PROSITE" id="PS51078">
    <property type="entry name" value="ICLR_ED"/>
    <property type="match status" value="1"/>
</dbReference>
<dbReference type="EMBL" id="JALZ01000001">
    <property type="protein sequence ID" value="ETX16284.1"/>
    <property type="molecule type" value="Genomic_DNA"/>
</dbReference>
<dbReference type="Proteomes" id="UP000022447">
    <property type="component" value="Unassembled WGS sequence"/>
</dbReference>
<dbReference type="SUPFAM" id="SSF55781">
    <property type="entry name" value="GAF domain-like"/>
    <property type="match status" value="1"/>
</dbReference>
<dbReference type="eggNOG" id="COG1414">
    <property type="taxonomic scope" value="Bacteria"/>
</dbReference>
<dbReference type="InterPro" id="IPR036390">
    <property type="entry name" value="WH_DNA-bd_sf"/>
</dbReference>
<evidence type="ECO:0000259" key="5">
    <source>
        <dbReference type="PROSITE" id="PS51078"/>
    </source>
</evidence>
<dbReference type="SMART" id="SM00346">
    <property type="entry name" value="HTH_ICLR"/>
    <property type="match status" value="1"/>
</dbReference>
<feature type="domain" description="IclR-ED" evidence="5">
    <location>
        <begin position="78"/>
        <end position="258"/>
    </location>
</feature>
<keyword evidence="2" id="KW-0238">DNA-binding</keyword>
<sequence length="258" mass="28439">MSEMSSETKKDPLFTGTLAKGIRILRAFDEQNVRLSLAELVQRTGLEKSAVQRLAHTLHREGMLNKDPVTRRFSPSHAWLELAYAYYWSDPLIARALPRLIGLSRTIGETVNLAQMSGDHIIYSLRLPNQRTHFAASIVGRRLPAIATAAGRVMLSTWPEAEADRAIDLWPIAPMTPKTVTDRDQIRADVRLAAQNGYAMTRNQMILNEVSIAAPVHGVAGPAEAAVQVSLSAHSYDETRIQEEILPALLDTANGILA</sequence>
<organism evidence="6 7">
    <name type="scientific">Roseivivax halodurans JCM 10272</name>
    <dbReference type="NCBI Taxonomy" id="1449350"/>
    <lineage>
        <taxon>Bacteria</taxon>
        <taxon>Pseudomonadati</taxon>
        <taxon>Pseudomonadota</taxon>
        <taxon>Alphaproteobacteria</taxon>
        <taxon>Rhodobacterales</taxon>
        <taxon>Roseobacteraceae</taxon>
        <taxon>Roseivivax</taxon>
    </lineage>
</organism>
<accession>X7EJJ9</accession>
<reference evidence="6 7" key="1">
    <citation type="submission" date="2014-01" db="EMBL/GenBank/DDBJ databases">
        <title>Roseivivax halodurans JCM 10272 Genome Sequencing.</title>
        <authorList>
            <person name="Lai Q."/>
            <person name="Li G."/>
            <person name="Shao Z."/>
        </authorList>
    </citation>
    <scope>NUCLEOTIDE SEQUENCE [LARGE SCALE GENOMIC DNA]</scope>
    <source>
        <strain evidence="6 7">JCM 10272</strain>
    </source>
</reference>
<evidence type="ECO:0000256" key="1">
    <source>
        <dbReference type="ARBA" id="ARBA00023015"/>
    </source>
</evidence>
<proteinExistence type="predicted"/>
<dbReference type="SUPFAM" id="SSF46785">
    <property type="entry name" value="Winged helix' DNA-binding domain"/>
    <property type="match status" value="1"/>
</dbReference>
<protein>
    <submittedName>
        <fullName evidence="6">IclR family transcriptional regulator</fullName>
    </submittedName>
</protein>
<dbReference type="STRING" id="1449350.OCH239_00095"/>
<dbReference type="GO" id="GO:0045892">
    <property type="term" value="P:negative regulation of DNA-templated transcription"/>
    <property type="evidence" value="ECO:0007669"/>
    <property type="project" value="TreeGrafter"/>
</dbReference>
<dbReference type="InterPro" id="IPR036388">
    <property type="entry name" value="WH-like_DNA-bd_sf"/>
</dbReference>
<dbReference type="Pfam" id="PF09339">
    <property type="entry name" value="HTH_IclR"/>
    <property type="match status" value="1"/>
</dbReference>
<dbReference type="PANTHER" id="PTHR30136">
    <property type="entry name" value="HELIX-TURN-HELIX TRANSCRIPTIONAL REGULATOR, ICLR FAMILY"/>
    <property type="match status" value="1"/>
</dbReference>
<keyword evidence="7" id="KW-1185">Reference proteome</keyword>
<dbReference type="PROSITE" id="PS51077">
    <property type="entry name" value="HTH_ICLR"/>
    <property type="match status" value="1"/>
</dbReference>
<dbReference type="InterPro" id="IPR029016">
    <property type="entry name" value="GAF-like_dom_sf"/>
</dbReference>
<evidence type="ECO:0000259" key="4">
    <source>
        <dbReference type="PROSITE" id="PS51077"/>
    </source>
</evidence>
<dbReference type="PANTHER" id="PTHR30136:SF34">
    <property type="entry name" value="TRANSCRIPTIONAL REGULATOR"/>
    <property type="match status" value="1"/>
</dbReference>
<dbReference type="Pfam" id="PF01614">
    <property type="entry name" value="IclR_C"/>
    <property type="match status" value="1"/>
</dbReference>
<feature type="domain" description="HTH iclR-type" evidence="4">
    <location>
        <begin position="15"/>
        <end position="77"/>
    </location>
</feature>
<keyword evidence="3" id="KW-0804">Transcription</keyword>
<evidence type="ECO:0000256" key="2">
    <source>
        <dbReference type="ARBA" id="ARBA00023125"/>
    </source>
</evidence>
<dbReference type="AlphaFoldDB" id="X7EJJ9"/>
<comment type="caution">
    <text evidence="6">The sequence shown here is derived from an EMBL/GenBank/DDBJ whole genome shotgun (WGS) entry which is preliminary data.</text>
</comment>
<dbReference type="GO" id="GO:0003677">
    <property type="term" value="F:DNA binding"/>
    <property type="evidence" value="ECO:0007669"/>
    <property type="project" value="UniProtKB-KW"/>
</dbReference>